<evidence type="ECO:0000313" key="3">
    <source>
        <dbReference type="Proteomes" id="UP000235828"/>
    </source>
</evidence>
<accession>A0A2N8ZFP0</accession>
<name>A0A2N8ZFP0_9VIBR</name>
<dbReference type="InterPro" id="IPR052968">
    <property type="entry name" value="Nucleotide_metab_enz"/>
</dbReference>
<dbReference type="Pfam" id="PF02272">
    <property type="entry name" value="DHHA1"/>
    <property type="match status" value="1"/>
</dbReference>
<sequence length="322" mass="35681">MMANYDVFNGDADGLTALVQLRLAYPKQSTLITGVKRDIALLQQVTSSNDDQITVLDISMDKNVAALERCLTNGATVFYADHHSAKSIPESPNFEAHIHTHANTCTALIINGYLSGKYPLWAIVGAFGDNLRIPATQLAQKLEISEYDTEQLELLGIYLNYNGYGEAVSDLLYAPDELFQLLIKYSSPLDFLQQESRVFEKLQDRFNSDLALAQDIEVLEENECSRVFMLPNEAWTKRVSGVYSNALTNKAPNKAHAIITTNKKDGYLISIRAPLTRKFGAEALASQFSTGGGREAAAGINHLPKEQLSAFIHKFQQHFTTS</sequence>
<protein>
    <recommendedName>
        <fullName evidence="1">DHHA1 domain-containing protein</fullName>
    </recommendedName>
</protein>
<dbReference type="PANTHER" id="PTHR42146:SF1">
    <property type="entry name" value="OLIGORIBONUCLEASE NRNB"/>
    <property type="match status" value="1"/>
</dbReference>
<reference evidence="2 3" key="1">
    <citation type="submission" date="2017-10" db="EMBL/GenBank/DDBJ databases">
        <authorList>
            <person name="Banno H."/>
            <person name="Chua N.-H."/>
        </authorList>
    </citation>
    <scope>NUCLEOTIDE SEQUENCE [LARGE SCALE GENOMIC DNA]</scope>
    <source>
        <strain evidence="2">Vibrio tapetis CECT4600</strain>
    </source>
</reference>
<dbReference type="InterPro" id="IPR003156">
    <property type="entry name" value="DHHA1_dom"/>
</dbReference>
<dbReference type="SUPFAM" id="SSF64182">
    <property type="entry name" value="DHH phosphoesterases"/>
    <property type="match status" value="1"/>
</dbReference>
<dbReference type="GO" id="GO:0003676">
    <property type="term" value="F:nucleic acid binding"/>
    <property type="evidence" value="ECO:0007669"/>
    <property type="project" value="InterPro"/>
</dbReference>
<dbReference type="OrthoDB" id="5429547at2"/>
<dbReference type="Proteomes" id="UP000235828">
    <property type="component" value="Chromosome A"/>
</dbReference>
<dbReference type="PANTHER" id="PTHR42146">
    <property type="entry name" value="3',5'-CYCLIC-NUCLEOTIDE PHOSPHODIESTERASE"/>
    <property type="match status" value="1"/>
</dbReference>
<dbReference type="AlphaFoldDB" id="A0A2N8ZFP0"/>
<dbReference type="RefSeq" id="WP_102523138.1">
    <property type="nucleotide sequence ID" value="NZ_LT960611.1"/>
</dbReference>
<feature type="domain" description="DHHA1" evidence="1">
    <location>
        <begin position="232"/>
        <end position="318"/>
    </location>
</feature>
<dbReference type="KEGG" id="vta:A2723"/>
<proteinExistence type="predicted"/>
<organism evidence="2 3">
    <name type="scientific">Vibrio tapetis subsp. tapetis</name>
    <dbReference type="NCBI Taxonomy" id="1671868"/>
    <lineage>
        <taxon>Bacteria</taxon>
        <taxon>Pseudomonadati</taxon>
        <taxon>Pseudomonadota</taxon>
        <taxon>Gammaproteobacteria</taxon>
        <taxon>Vibrionales</taxon>
        <taxon>Vibrionaceae</taxon>
        <taxon>Vibrio</taxon>
    </lineage>
</organism>
<dbReference type="EMBL" id="LT960611">
    <property type="protein sequence ID" value="SON50696.1"/>
    <property type="molecule type" value="Genomic_DNA"/>
</dbReference>
<evidence type="ECO:0000259" key="1">
    <source>
        <dbReference type="Pfam" id="PF02272"/>
    </source>
</evidence>
<evidence type="ECO:0000313" key="2">
    <source>
        <dbReference type="EMBL" id="SON50696.1"/>
    </source>
</evidence>
<keyword evidence="3" id="KW-1185">Reference proteome</keyword>
<dbReference type="InterPro" id="IPR038763">
    <property type="entry name" value="DHH_sf"/>
</dbReference>
<gene>
    <name evidence="2" type="ORF">VTAP4600_A2723</name>
</gene>